<dbReference type="EMBL" id="CAESAO010000009">
    <property type="protein sequence ID" value="CAB4336074.1"/>
    <property type="molecule type" value="Genomic_DNA"/>
</dbReference>
<dbReference type="AlphaFoldDB" id="A0A6J5Z0S3"/>
<dbReference type="Gene3D" id="3.40.50.150">
    <property type="entry name" value="Vaccinia Virus protein VP39"/>
    <property type="match status" value="1"/>
</dbReference>
<organism evidence="5">
    <name type="scientific">freshwater metagenome</name>
    <dbReference type="NCBI Taxonomy" id="449393"/>
    <lineage>
        <taxon>unclassified sequences</taxon>
        <taxon>metagenomes</taxon>
        <taxon>ecological metagenomes</taxon>
    </lineage>
</organism>
<dbReference type="InterPro" id="IPR001077">
    <property type="entry name" value="COMT_C"/>
</dbReference>
<dbReference type="InterPro" id="IPR036388">
    <property type="entry name" value="WH-like_DNA-bd_sf"/>
</dbReference>
<dbReference type="PANTHER" id="PTHR43712:SF2">
    <property type="entry name" value="O-METHYLTRANSFERASE CICE"/>
    <property type="match status" value="1"/>
</dbReference>
<name>A0A6J5Z0S3_9ZZZZ</name>
<dbReference type="SUPFAM" id="SSF46785">
    <property type="entry name" value="Winged helix' DNA-binding domain"/>
    <property type="match status" value="1"/>
</dbReference>
<protein>
    <submittedName>
        <fullName evidence="5">Unannotated protein</fullName>
    </submittedName>
</protein>
<dbReference type="InterPro" id="IPR036390">
    <property type="entry name" value="WH_DNA-bd_sf"/>
</dbReference>
<dbReference type="Gene3D" id="1.10.10.10">
    <property type="entry name" value="Winged helix-like DNA-binding domain superfamily/Winged helix DNA-binding domain"/>
    <property type="match status" value="1"/>
</dbReference>
<reference evidence="5" key="1">
    <citation type="submission" date="2020-05" db="EMBL/GenBank/DDBJ databases">
        <authorList>
            <person name="Chiriac C."/>
            <person name="Salcher M."/>
            <person name="Ghai R."/>
            <person name="Kavagutti S V."/>
        </authorList>
    </citation>
    <scope>NUCLEOTIDE SEQUENCE</scope>
</reference>
<dbReference type="PANTHER" id="PTHR43712">
    <property type="entry name" value="PUTATIVE (AFU_ORTHOLOGUE AFUA_4G14580)-RELATED"/>
    <property type="match status" value="1"/>
</dbReference>
<dbReference type="Pfam" id="PF00891">
    <property type="entry name" value="Methyltransf_2"/>
    <property type="match status" value="1"/>
</dbReference>
<dbReference type="InterPro" id="IPR029063">
    <property type="entry name" value="SAM-dependent_MTases_sf"/>
</dbReference>
<dbReference type="CDD" id="cd02440">
    <property type="entry name" value="AdoMet_MTases"/>
    <property type="match status" value="1"/>
</dbReference>
<evidence type="ECO:0000256" key="3">
    <source>
        <dbReference type="ARBA" id="ARBA00022691"/>
    </source>
</evidence>
<dbReference type="PIRSF" id="PIRSF005739">
    <property type="entry name" value="O-mtase"/>
    <property type="match status" value="1"/>
</dbReference>
<accession>A0A6J5Z0S3</accession>
<dbReference type="EMBL" id="CAFBPX010000155">
    <property type="protein sequence ID" value="CAB5036025.1"/>
    <property type="molecule type" value="Genomic_DNA"/>
</dbReference>
<keyword evidence="3" id="KW-0949">S-adenosyl-L-methionine</keyword>
<dbReference type="InterPro" id="IPR016461">
    <property type="entry name" value="COMT-like"/>
</dbReference>
<evidence type="ECO:0000256" key="1">
    <source>
        <dbReference type="ARBA" id="ARBA00022603"/>
    </source>
</evidence>
<dbReference type="GO" id="GO:0008171">
    <property type="term" value="F:O-methyltransferase activity"/>
    <property type="evidence" value="ECO:0007669"/>
    <property type="project" value="InterPro"/>
</dbReference>
<dbReference type="SUPFAM" id="SSF53335">
    <property type="entry name" value="S-adenosyl-L-methionine-dependent methyltransferases"/>
    <property type="match status" value="1"/>
</dbReference>
<evidence type="ECO:0000259" key="4">
    <source>
        <dbReference type="Pfam" id="PF00891"/>
    </source>
</evidence>
<evidence type="ECO:0000313" key="5">
    <source>
        <dbReference type="EMBL" id="CAB4336074.1"/>
    </source>
</evidence>
<gene>
    <name evidence="5" type="ORF">UFOPK3522_00195</name>
    <name evidence="6" type="ORF">UFOPK4175_00880</name>
</gene>
<keyword evidence="1" id="KW-0489">Methyltransferase</keyword>
<evidence type="ECO:0000313" key="6">
    <source>
        <dbReference type="EMBL" id="CAB5036025.1"/>
    </source>
</evidence>
<proteinExistence type="predicted"/>
<sequence length="332" mass="35013">MSPGIADGQPDALDLLTAYQHSAVVAAATLTGVADAMAAGESDSAALASELSLDPRAVRALLGSMVALGLAEAEGEGHVLSETGAPLATDHPRSIAAIVGKEWFFYKVWGELPAAMVDGHARVDPWQMRLGDDPEQALGFLRALDDLAGLFGDELPGLSGITEGGTLLDVGGASGSHSAYLISAVDGIEATVLDLPEIGVLVEERHPEVAFVAGDLDQLRFGMADGEQWDIVLLANILHDHPPAKCRELLANAFELVRPGGRVVLYEWVLDDNRDEPPAVALFALMMMVENEGGNSYTESELRGWLEEVGFEGVELRRGFGPIAGVSAVRPS</sequence>
<evidence type="ECO:0000256" key="2">
    <source>
        <dbReference type="ARBA" id="ARBA00022679"/>
    </source>
</evidence>
<dbReference type="GO" id="GO:0032259">
    <property type="term" value="P:methylation"/>
    <property type="evidence" value="ECO:0007669"/>
    <property type="project" value="UniProtKB-KW"/>
</dbReference>
<feature type="domain" description="O-methyltransferase C-terminal" evidence="4">
    <location>
        <begin position="131"/>
        <end position="312"/>
    </location>
</feature>
<dbReference type="PROSITE" id="PS51683">
    <property type="entry name" value="SAM_OMT_II"/>
    <property type="match status" value="1"/>
</dbReference>
<keyword evidence="2" id="KW-0808">Transferase</keyword>